<proteinExistence type="predicted"/>
<dbReference type="OrthoDB" id="269151at2759"/>
<dbReference type="GeneID" id="93589160"/>
<keyword evidence="7" id="KW-1185">Reference proteome</keyword>
<dbReference type="PIRSF" id="PIRSF006230">
    <property type="entry name" value="MG442"/>
    <property type="match status" value="1"/>
</dbReference>
<dbReference type="SUPFAM" id="SSF52540">
    <property type="entry name" value="P-loop containing nucleoside triphosphate hydrolases"/>
    <property type="match status" value="1"/>
</dbReference>
<dbReference type="GO" id="GO:0003924">
    <property type="term" value="F:GTPase activity"/>
    <property type="evidence" value="ECO:0007669"/>
    <property type="project" value="TreeGrafter"/>
</dbReference>
<dbReference type="PANTHER" id="PTHR45782">
    <property type="entry name" value="MITOCHONDRIAL RIBOSOME-ASSOCIATED GTPASE 1"/>
    <property type="match status" value="1"/>
</dbReference>
<evidence type="ECO:0000256" key="2">
    <source>
        <dbReference type="ARBA" id="ARBA00023134"/>
    </source>
</evidence>
<feature type="domain" description="G" evidence="5">
    <location>
        <begin position="140"/>
        <end position="204"/>
    </location>
</feature>
<reference evidence="6 7" key="1">
    <citation type="submission" date="2019-01" db="EMBL/GenBank/DDBJ databases">
        <title>Intercellular communication is required for trap formation in the nematode-trapping fungus Duddingtonia flagrans.</title>
        <authorList>
            <person name="Youssar L."/>
            <person name="Wernet V."/>
            <person name="Hensel N."/>
            <person name="Hildebrandt H.-G."/>
            <person name="Fischer R."/>
        </authorList>
    </citation>
    <scope>NUCLEOTIDE SEQUENCE [LARGE SCALE GENOMIC DNA]</scope>
    <source>
        <strain evidence="6 7">CBS H-5679</strain>
    </source>
</reference>
<sequence length="344" mass="38078">MAPPVAFIPRATFPPIESIVKSYFLGHHKSGLTKMRQLLGSVELIIECRDYRVPLSSRNPMFEKNLVGRERMIVYTKRDLGAESLDEKACDCLTRETIRRWHRPQKVLFTDCKSDNDIKKVISYAKDIAKSVDNILGTRMMLAGMPNVGKSSLLNALRRVGMGKGKAAITGGQPGVTRSIGTTVRICSDPDIMLLDTPGVFIPYVPNAETMLKLALVGCVKDTLIDPVTLCDYLLFRVNLVDPGLYSAYHTPTNDITQLLTATALQTGRLGKGGVPDLTATAIWLIQRYRSGDLGRFILDDVDHKAFERRIQEEASEGQSANQLRKEMKAERAAHKASKASSVD</sequence>
<organism evidence="6 7">
    <name type="scientific">Arthrobotrys flagrans</name>
    <name type="common">Nematode-trapping fungus</name>
    <name type="synonym">Trichothecium flagrans</name>
    <dbReference type="NCBI Taxonomy" id="97331"/>
    <lineage>
        <taxon>Eukaryota</taxon>
        <taxon>Fungi</taxon>
        <taxon>Dikarya</taxon>
        <taxon>Ascomycota</taxon>
        <taxon>Pezizomycotina</taxon>
        <taxon>Orbiliomycetes</taxon>
        <taxon>Orbiliales</taxon>
        <taxon>Orbiliaceae</taxon>
        <taxon>Arthrobotrys</taxon>
    </lineage>
</organism>
<evidence type="ECO:0000256" key="1">
    <source>
        <dbReference type="ARBA" id="ARBA00022741"/>
    </source>
</evidence>
<dbReference type="GO" id="GO:0005739">
    <property type="term" value="C:mitochondrion"/>
    <property type="evidence" value="ECO:0007669"/>
    <property type="project" value="TreeGrafter"/>
</dbReference>
<protein>
    <recommendedName>
        <fullName evidence="5">G domain-containing protein</fullName>
    </recommendedName>
</protein>
<dbReference type="Gene3D" id="1.10.1580.10">
    <property type="match status" value="1"/>
</dbReference>
<feature type="binding site" evidence="3">
    <location>
        <begin position="147"/>
        <end position="152"/>
    </location>
    <ligand>
        <name>GTP</name>
        <dbReference type="ChEBI" id="CHEBI:37565"/>
    </ligand>
</feature>
<evidence type="ECO:0000313" key="7">
    <source>
        <dbReference type="Proteomes" id="UP000283090"/>
    </source>
</evidence>
<feature type="compositionally biased region" description="Basic and acidic residues" evidence="4">
    <location>
        <begin position="324"/>
        <end position="334"/>
    </location>
</feature>
<dbReference type="InterPro" id="IPR016478">
    <property type="entry name" value="GTPase_MTG1"/>
</dbReference>
<evidence type="ECO:0000256" key="3">
    <source>
        <dbReference type="PIRSR" id="PIRSR006230-1"/>
    </source>
</evidence>
<dbReference type="Pfam" id="PF01926">
    <property type="entry name" value="MMR_HSR1"/>
    <property type="match status" value="1"/>
</dbReference>
<dbReference type="STRING" id="97331.A0A436ZU98"/>
<keyword evidence="1 3" id="KW-0547">Nucleotide-binding</keyword>
<comment type="caution">
    <text evidence="6">The sequence shown here is derived from an EMBL/GenBank/DDBJ whole genome shotgun (WGS) entry which is preliminary data.</text>
</comment>
<feature type="binding site" evidence="3">
    <location>
        <position position="199"/>
    </location>
    <ligand>
        <name>GTP</name>
        <dbReference type="ChEBI" id="CHEBI:37565"/>
    </ligand>
</feature>
<dbReference type="EMBL" id="SAEB01000009">
    <property type="protein sequence ID" value="RVD82422.1"/>
    <property type="molecule type" value="Genomic_DNA"/>
</dbReference>
<dbReference type="InterPro" id="IPR006073">
    <property type="entry name" value="GTP-bd"/>
</dbReference>
<dbReference type="CDD" id="cd01856">
    <property type="entry name" value="YlqF"/>
    <property type="match status" value="1"/>
</dbReference>
<dbReference type="VEuPathDB" id="FungiDB:DFL_006849"/>
<dbReference type="GO" id="GO:0032543">
    <property type="term" value="P:mitochondrial translation"/>
    <property type="evidence" value="ECO:0007669"/>
    <property type="project" value="TreeGrafter"/>
</dbReference>
<evidence type="ECO:0000313" key="6">
    <source>
        <dbReference type="EMBL" id="RVD82422.1"/>
    </source>
</evidence>
<keyword evidence="2 3" id="KW-0342">GTP-binding</keyword>
<feature type="region of interest" description="Disordered" evidence="4">
    <location>
        <begin position="312"/>
        <end position="344"/>
    </location>
</feature>
<accession>A0A436ZU98</accession>
<dbReference type="InterPro" id="IPR027417">
    <property type="entry name" value="P-loop_NTPase"/>
</dbReference>
<evidence type="ECO:0000256" key="4">
    <source>
        <dbReference type="SAM" id="MobiDB-lite"/>
    </source>
</evidence>
<dbReference type="Gene3D" id="3.40.50.300">
    <property type="entry name" value="P-loop containing nucleotide triphosphate hydrolases"/>
    <property type="match status" value="1"/>
</dbReference>
<dbReference type="AlphaFoldDB" id="A0A436ZU98"/>
<dbReference type="PANTHER" id="PTHR45782:SF4">
    <property type="entry name" value="MITOCHONDRIAL RIBOSOME-ASSOCIATED GTPASE 1"/>
    <property type="match status" value="1"/>
</dbReference>
<dbReference type="Proteomes" id="UP000283090">
    <property type="component" value="Unassembled WGS sequence"/>
</dbReference>
<name>A0A436ZU98_ARTFL</name>
<gene>
    <name evidence="6" type="ORF">DFL_006849</name>
</gene>
<evidence type="ECO:0000259" key="5">
    <source>
        <dbReference type="Pfam" id="PF01926"/>
    </source>
</evidence>
<dbReference type="InterPro" id="IPR023179">
    <property type="entry name" value="GTP-bd_ortho_bundle_sf"/>
</dbReference>
<dbReference type="GO" id="GO:0005525">
    <property type="term" value="F:GTP binding"/>
    <property type="evidence" value="ECO:0007669"/>
    <property type="project" value="UniProtKB-KW"/>
</dbReference>
<dbReference type="RefSeq" id="XP_067487966.1">
    <property type="nucleotide sequence ID" value="XM_067636338.1"/>
</dbReference>